<evidence type="ECO:0000313" key="6">
    <source>
        <dbReference type="EMBL" id="GGE99447.1"/>
    </source>
</evidence>
<dbReference type="InterPro" id="IPR036908">
    <property type="entry name" value="RlpA-like_sf"/>
</dbReference>
<dbReference type="HAMAP" id="MF_02071">
    <property type="entry name" value="RlpA"/>
    <property type="match status" value="1"/>
</dbReference>
<evidence type="ECO:0000313" key="8">
    <source>
        <dbReference type="Proteomes" id="UP000184120"/>
    </source>
</evidence>
<dbReference type="SUPFAM" id="SSF50685">
    <property type="entry name" value="Barwin-like endoglucanases"/>
    <property type="match status" value="1"/>
</dbReference>
<dbReference type="Proteomes" id="UP000650994">
    <property type="component" value="Unassembled WGS sequence"/>
</dbReference>
<dbReference type="EMBL" id="FRBH01000002">
    <property type="protein sequence ID" value="SHK65927.1"/>
    <property type="molecule type" value="Genomic_DNA"/>
</dbReference>
<protein>
    <recommendedName>
        <fullName evidence="3">Probable endolytic peptidoglycan transglycosylase RlpA</fullName>
        <ecNumber evidence="3">4.2.2.-</ecNumber>
    </recommendedName>
</protein>
<organism evidence="7 8">
    <name type="scientific">Chishuiella changwenlii</name>
    <dbReference type="NCBI Taxonomy" id="1434701"/>
    <lineage>
        <taxon>Bacteria</taxon>
        <taxon>Pseudomonadati</taxon>
        <taxon>Bacteroidota</taxon>
        <taxon>Flavobacteriia</taxon>
        <taxon>Flavobacteriales</taxon>
        <taxon>Weeksellaceae</taxon>
        <taxon>Chishuiella</taxon>
    </lineage>
</organism>
<feature type="signal peptide" evidence="3">
    <location>
        <begin position="1"/>
        <end position="20"/>
    </location>
</feature>
<keyword evidence="7" id="KW-0449">Lipoprotein</keyword>
<dbReference type="STRING" id="1434701.SAMN05443634_102275"/>
<dbReference type="GO" id="GO:0008932">
    <property type="term" value="F:lytic endotransglycosylase activity"/>
    <property type="evidence" value="ECO:0007669"/>
    <property type="project" value="UniProtKB-UniRule"/>
</dbReference>
<feature type="chain" id="PRO_5013407965" description="Probable endolytic peptidoglycan transglycosylase RlpA" evidence="3">
    <location>
        <begin position="21"/>
        <end position="177"/>
    </location>
</feature>
<reference evidence="6" key="5">
    <citation type="submission" date="2024-05" db="EMBL/GenBank/DDBJ databases">
        <authorList>
            <person name="Sun Q."/>
            <person name="Zhou Y."/>
        </authorList>
    </citation>
    <scope>NUCLEOTIDE SEQUENCE</scope>
    <source>
        <strain evidence="6">CGMCC 1.12707</strain>
    </source>
</reference>
<gene>
    <name evidence="3" type="primary">rlpA</name>
    <name evidence="6" type="ORF">GCM10010984_16290</name>
    <name evidence="7" type="ORF">SAMN05443634_102275</name>
</gene>
<dbReference type="PANTHER" id="PTHR34183">
    <property type="entry name" value="ENDOLYTIC PEPTIDOGLYCAN TRANSGLYCOSYLASE RLPA"/>
    <property type="match status" value="1"/>
</dbReference>
<dbReference type="GO" id="GO:0000270">
    <property type="term" value="P:peptidoglycan metabolic process"/>
    <property type="evidence" value="ECO:0007669"/>
    <property type="project" value="UniProtKB-UniRule"/>
</dbReference>
<comment type="similarity">
    <text evidence="3 4">Belongs to the RlpA family.</text>
</comment>
<dbReference type="AlphaFoldDB" id="A0A1M6U9R6"/>
<dbReference type="Proteomes" id="UP000184120">
    <property type="component" value="Unassembled WGS sequence"/>
</dbReference>
<reference evidence="8" key="3">
    <citation type="submission" date="2016-11" db="EMBL/GenBank/DDBJ databases">
        <authorList>
            <person name="Varghese N."/>
            <person name="Submissions S."/>
        </authorList>
    </citation>
    <scope>NUCLEOTIDE SEQUENCE [LARGE SCALE GENOMIC DNA]</scope>
    <source>
        <strain evidence="8">DSM 27989</strain>
    </source>
</reference>
<evidence type="ECO:0000256" key="4">
    <source>
        <dbReference type="RuleBase" id="RU003495"/>
    </source>
</evidence>
<evidence type="ECO:0000313" key="7">
    <source>
        <dbReference type="EMBL" id="SHK65927.1"/>
    </source>
</evidence>
<keyword evidence="9" id="KW-1185">Reference proteome</keyword>
<evidence type="ECO:0000256" key="2">
    <source>
        <dbReference type="ARBA" id="ARBA00023316"/>
    </source>
</evidence>
<keyword evidence="2 3" id="KW-0961">Cell wall biogenesis/degradation</keyword>
<dbReference type="NCBIfam" id="TIGR00413">
    <property type="entry name" value="rlpA"/>
    <property type="match status" value="1"/>
</dbReference>
<evidence type="ECO:0000256" key="3">
    <source>
        <dbReference type="HAMAP-Rule" id="MF_02071"/>
    </source>
</evidence>
<keyword evidence="3" id="KW-0732">Signal</keyword>
<dbReference type="Pfam" id="PF03330">
    <property type="entry name" value="DPBB_1"/>
    <property type="match status" value="1"/>
</dbReference>
<evidence type="ECO:0000313" key="9">
    <source>
        <dbReference type="Proteomes" id="UP000650994"/>
    </source>
</evidence>
<proteinExistence type="inferred from homology"/>
<evidence type="ECO:0000256" key="1">
    <source>
        <dbReference type="ARBA" id="ARBA00023239"/>
    </source>
</evidence>
<dbReference type="InterPro" id="IPR012997">
    <property type="entry name" value="RplA"/>
</dbReference>
<dbReference type="EC" id="4.2.2.-" evidence="3"/>
<dbReference type="RefSeq" id="WP_072929719.1">
    <property type="nucleotide sequence ID" value="NZ_BMFL01000010.1"/>
</dbReference>
<dbReference type="InterPro" id="IPR009009">
    <property type="entry name" value="RlpA-like_DPBB"/>
</dbReference>
<sequence length="177" mass="19558" precursor="true">MTKNIIALIAMLMIFPIANADGKIFKDSGSSATNTMPDSAKRFSKDFDNDTILKKDTLSIEDEKLVGELIENSARKISTGVVSWYGDKFHGRKTASGEKYDKHELTAAHKSLPFGTKVKVTNIRNGKSVVVEINDRGPYAKSRVLDLSQAAFSEIGHTNTGVMQVEYEIIKSEDEKN</sequence>
<reference evidence="7" key="2">
    <citation type="submission" date="2016-11" db="EMBL/GenBank/DDBJ databases">
        <authorList>
            <person name="Jaros S."/>
            <person name="Januszkiewicz K."/>
            <person name="Wedrychowicz H."/>
        </authorList>
    </citation>
    <scope>NUCLEOTIDE SEQUENCE [LARGE SCALE GENOMIC DNA]</scope>
    <source>
        <strain evidence="7">DSM 27989</strain>
    </source>
</reference>
<reference evidence="6" key="1">
    <citation type="journal article" date="2014" name="Int. J. Syst. Evol. Microbiol.">
        <title>Complete genome of a new Firmicutes species belonging to the dominant human colonic microbiota ('Ruminococcus bicirculans') reveals two chromosomes and a selective capacity to utilize plant glucans.</title>
        <authorList>
            <consortium name="NISC Comparative Sequencing Program"/>
            <person name="Wegmann U."/>
            <person name="Louis P."/>
            <person name="Goesmann A."/>
            <person name="Henrissat B."/>
            <person name="Duncan S.H."/>
            <person name="Flint H.J."/>
        </authorList>
    </citation>
    <scope>NUCLEOTIDE SEQUENCE</scope>
    <source>
        <strain evidence="6">CGMCC 1.12707</strain>
    </source>
</reference>
<dbReference type="GO" id="GO:0071555">
    <property type="term" value="P:cell wall organization"/>
    <property type="evidence" value="ECO:0007669"/>
    <property type="project" value="UniProtKB-KW"/>
</dbReference>
<comment type="function">
    <text evidence="3">Lytic transglycosylase with a strong preference for naked glycan strands that lack stem peptides.</text>
</comment>
<dbReference type="Gene3D" id="2.40.40.10">
    <property type="entry name" value="RlpA-like domain"/>
    <property type="match status" value="1"/>
</dbReference>
<dbReference type="OrthoDB" id="9779128at2"/>
<feature type="domain" description="RlpA-like protein double-psi beta-barrel" evidence="5">
    <location>
        <begin position="78"/>
        <end position="167"/>
    </location>
</feature>
<dbReference type="InterPro" id="IPR034718">
    <property type="entry name" value="RlpA"/>
</dbReference>
<dbReference type="PANTHER" id="PTHR34183:SF8">
    <property type="entry name" value="ENDOLYTIC PEPTIDOGLYCAN TRANSGLYCOSYLASE RLPA-RELATED"/>
    <property type="match status" value="1"/>
</dbReference>
<dbReference type="CDD" id="cd22268">
    <property type="entry name" value="DPBB_RlpA-like"/>
    <property type="match status" value="1"/>
</dbReference>
<accession>A0A1M6U9R6</accession>
<keyword evidence="1 3" id="KW-0456">Lyase</keyword>
<reference evidence="9" key="4">
    <citation type="journal article" date="2019" name="Int. J. Syst. Evol. Microbiol.">
        <title>The Global Catalogue of Microorganisms (GCM) 10K type strain sequencing project: providing services to taxonomists for standard genome sequencing and annotation.</title>
        <authorList>
            <consortium name="The Broad Institute Genomics Platform"/>
            <consortium name="The Broad Institute Genome Sequencing Center for Infectious Disease"/>
            <person name="Wu L."/>
            <person name="Ma J."/>
        </authorList>
    </citation>
    <scope>NUCLEOTIDE SEQUENCE [LARGE SCALE GENOMIC DNA]</scope>
    <source>
        <strain evidence="9">CGMCC 1.12707</strain>
    </source>
</reference>
<name>A0A1M6U9R6_9FLAO</name>
<evidence type="ECO:0000259" key="5">
    <source>
        <dbReference type="Pfam" id="PF03330"/>
    </source>
</evidence>
<dbReference type="EMBL" id="BMFL01000010">
    <property type="protein sequence ID" value="GGE99447.1"/>
    <property type="molecule type" value="Genomic_DNA"/>
</dbReference>